<feature type="signal peptide" evidence="1">
    <location>
        <begin position="1"/>
        <end position="37"/>
    </location>
</feature>
<dbReference type="Gene3D" id="2.40.160.10">
    <property type="entry name" value="Porin"/>
    <property type="match status" value="1"/>
</dbReference>
<feature type="chain" id="PRO_5016247067" description="Phosphate-selective porin O and P" evidence="1">
    <location>
        <begin position="38"/>
        <end position="482"/>
    </location>
</feature>
<accession>A0A1H2E4K2</accession>
<organism evidence="2 3">
    <name type="scientific">Nitrosomonas ureae</name>
    <dbReference type="NCBI Taxonomy" id="44577"/>
    <lineage>
        <taxon>Bacteria</taxon>
        <taxon>Pseudomonadati</taxon>
        <taxon>Pseudomonadota</taxon>
        <taxon>Betaproteobacteria</taxon>
        <taxon>Nitrosomonadales</taxon>
        <taxon>Nitrosomonadaceae</taxon>
        <taxon>Nitrosomonas</taxon>
    </lineage>
</organism>
<dbReference type="KEGG" id="nur:ATY38_01780"/>
<dbReference type="EMBL" id="FNLN01000009">
    <property type="protein sequence ID" value="SDT90152.1"/>
    <property type="molecule type" value="Genomic_DNA"/>
</dbReference>
<dbReference type="Pfam" id="PF07396">
    <property type="entry name" value="Porin_O_P"/>
    <property type="match status" value="1"/>
</dbReference>
<proteinExistence type="predicted"/>
<dbReference type="RefSeq" id="WP_062557783.1">
    <property type="nucleotide sequence ID" value="NZ_CP013341.1"/>
</dbReference>
<dbReference type="InterPro" id="IPR010870">
    <property type="entry name" value="Porin_O/P"/>
</dbReference>
<keyword evidence="1" id="KW-0732">Signal</keyword>
<reference evidence="3" key="1">
    <citation type="submission" date="2016-10" db="EMBL/GenBank/DDBJ databases">
        <authorList>
            <person name="Varghese N."/>
            <person name="Submissions S."/>
        </authorList>
    </citation>
    <scope>NUCLEOTIDE SEQUENCE [LARGE SCALE GENOMIC DNA]</scope>
    <source>
        <strain evidence="3">Nm10</strain>
    </source>
</reference>
<keyword evidence="3" id="KW-1185">Reference proteome</keyword>
<evidence type="ECO:0000313" key="3">
    <source>
        <dbReference type="Proteomes" id="UP000182882"/>
    </source>
</evidence>
<protein>
    <recommendedName>
        <fullName evidence="4">Phosphate-selective porin O and P</fullName>
    </recommendedName>
</protein>
<evidence type="ECO:0000313" key="2">
    <source>
        <dbReference type="EMBL" id="SDT90152.1"/>
    </source>
</evidence>
<dbReference type="SUPFAM" id="SSF56935">
    <property type="entry name" value="Porins"/>
    <property type="match status" value="1"/>
</dbReference>
<dbReference type="Proteomes" id="UP000182882">
    <property type="component" value="Unassembled WGS sequence"/>
</dbReference>
<evidence type="ECO:0000256" key="1">
    <source>
        <dbReference type="SAM" id="SignalP"/>
    </source>
</evidence>
<evidence type="ECO:0008006" key="4">
    <source>
        <dbReference type="Google" id="ProtNLM"/>
    </source>
</evidence>
<sequence length="482" mass="54128">MKMLTCSRLNSYFGNPSKWVAKGVILLFAIGSISAQAQESPAQKQSELIKPLNKRLKSTDLLAQVTETEVSSVTEKPGLVSTAMQWLRSTDRPGDLQFHGFVSQAYITTSDNNVFGNSDNGGSFGLTEAGLNASVRPLPRLQLSAQVLSRRAGEGSSGMPRLDYAIIDYQVYAHEANQFGIRVGRLKNPFGFYNETRDVAFTRPSILLPQSIYFDRTRNLGLSSDSVQLYGDAAIFNWGTFSTQFGVTLPVVDNRDTESSLLGLVRPGSLNREVSYIGRGIFETNDKRLRLGVSGIWLNTSYDPNNKLNDLIGSGALQFTPVFFSAQYNTERWTLTSEYAIRPFHYNNNFGVAEPTARGLNGLDFVGESYYFQGEYRFTPKWEGIVRYDALFTDRSDRDGKDWVAESPTRRSGLAHSRFAKDITVGLRWNVTPQFMLRAEYHYVNGTAWLSGLDNPIDLKTGRPFDTDQHWHLYAIQASYRF</sequence>
<dbReference type="AlphaFoldDB" id="A0A1H2E4K2"/>
<name>A0A1H2E4K2_9PROT</name>
<gene>
    <name evidence="2" type="ORF">SAMN05216406_10922</name>
</gene>
<dbReference type="InterPro" id="IPR023614">
    <property type="entry name" value="Porin_dom_sf"/>
</dbReference>